<proteinExistence type="predicted"/>
<name>A0AAV3R9B8_LITER</name>
<dbReference type="Pfam" id="PF14214">
    <property type="entry name" value="Helitron_like_N"/>
    <property type="match status" value="1"/>
</dbReference>
<dbReference type="InterPro" id="IPR025476">
    <property type="entry name" value="Helitron_helicase-like"/>
</dbReference>
<keyword evidence="3" id="KW-1185">Reference proteome</keyword>
<accession>A0AAV3R9B8</accession>
<feature type="domain" description="Helitron helicase-like" evidence="1">
    <location>
        <begin position="1"/>
        <end position="83"/>
    </location>
</feature>
<dbReference type="AlphaFoldDB" id="A0AAV3R9B8"/>
<evidence type="ECO:0000313" key="2">
    <source>
        <dbReference type="EMBL" id="GAA0171901.1"/>
    </source>
</evidence>
<comment type="caution">
    <text evidence="2">The sequence shown here is derived from an EMBL/GenBank/DDBJ whole genome shotgun (WGS) entry which is preliminary data.</text>
</comment>
<organism evidence="2 3">
    <name type="scientific">Lithospermum erythrorhizon</name>
    <name type="common">Purple gromwell</name>
    <name type="synonym">Lithospermum officinale var. erythrorhizon</name>
    <dbReference type="NCBI Taxonomy" id="34254"/>
    <lineage>
        <taxon>Eukaryota</taxon>
        <taxon>Viridiplantae</taxon>
        <taxon>Streptophyta</taxon>
        <taxon>Embryophyta</taxon>
        <taxon>Tracheophyta</taxon>
        <taxon>Spermatophyta</taxon>
        <taxon>Magnoliopsida</taxon>
        <taxon>eudicotyledons</taxon>
        <taxon>Gunneridae</taxon>
        <taxon>Pentapetalae</taxon>
        <taxon>asterids</taxon>
        <taxon>lamiids</taxon>
        <taxon>Boraginales</taxon>
        <taxon>Boraginaceae</taxon>
        <taxon>Boraginoideae</taxon>
        <taxon>Lithospermeae</taxon>
        <taxon>Lithospermum</taxon>
    </lineage>
</organism>
<protein>
    <recommendedName>
        <fullName evidence="1">Helitron helicase-like domain-containing protein</fullName>
    </recommendedName>
</protein>
<evidence type="ECO:0000313" key="3">
    <source>
        <dbReference type="Proteomes" id="UP001454036"/>
    </source>
</evidence>
<sequence length="83" mass="9708">MLHRYLDSMSLVQEFGRPPLFFTITCNSNWPEIKEYLAPGEEVQNRPDLVVRVFKAKLSILHDRIMKDKIFGEVASMVHVVEF</sequence>
<reference evidence="2 3" key="1">
    <citation type="submission" date="2024-01" db="EMBL/GenBank/DDBJ databases">
        <title>The complete chloroplast genome sequence of Lithospermum erythrorhizon: insights into the phylogenetic relationship among Boraginaceae species and the maternal lineages of purple gromwells.</title>
        <authorList>
            <person name="Okada T."/>
            <person name="Watanabe K."/>
        </authorList>
    </citation>
    <scope>NUCLEOTIDE SEQUENCE [LARGE SCALE GENOMIC DNA]</scope>
</reference>
<dbReference type="Proteomes" id="UP001454036">
    <property type="component" value="Unassembled WGS sequence"/>
</dbReference>
<evidence type="ECO:0000259" key="1">
    <source>
        <dbReference type="Pfam" id="PF14214"/>
    </source>
</evidence>
<dbReference type="EMBL" id="BAABME010007872">
    <property type="protein sequence ID" value="GAA0171901.1"/>
    <property type="molecule type" value="Genomic_DNA"/>
</dbReference>
<gene>
    <name evidence="2" type="ORF">LIER_25834</name>
</gene>